<keyword evidence="1" id="KW-1133">Transmembrane helix</keyword>
<feature type="transmembrane region" description="Helical" evidence="1">
    <location>
        <begin position="153"/>
        <end position="173"/>
    </location>
</feature>
<accession>A0A1L8WQJ3</accession>
<proteinExistence type="predicted"/>
<reference evidence="2 3" key="1">
    <citation type="submission" date="2014-12" db="EMBL/GenBank/DDBJ databases">
        <title>Draft genome sequences of 29 type strains of Enterococci.</title>
        <authorList>
            <person name="Zhong Z."/>
            <person name="Sun Z."/>
            <person name="Liu W."/>
            <person name="Zhang W."/>
            <person name="Zhang H."/>
        </authorList>
    </citation>
    <scope>NUCLEOTIDE SEQUENCE [LARGE SCALE GENOMIC DNA]</scope>
    <source>
        <strain evidence="2 3">DSM 15687</strain>
    </source>
</reference>
<evidence type="ECO:0000313" key="3">
    <source>
        <dbReference type="Proteomes" id="UP000182152"/>
    </source>
</evidence>
<dbReference type="EMBL" id="JXLB01000004">
    <property type="protein sequence ID" value="OJG83273.1"/>
    <property type="molecule type" value="Genomic_DNA"/>
</dbReference>
<name>A0A1L8WQJ3_9ENTE</name>
<feature type="transmembrane region" description="Helical" evidence="1">
    <location>
        <begin position="229"/>
        <end position="250"/>
    </location>
</feature>
<protein>
    <submittedName>
        <fullName evidence="2">Uncharacterized protein</fullName>
    </submittedName>
</protein>
<keyword evidence="1" id="KW-0812">Transmembrane</keyword>
<keyword evidence="3" id="KW-1185">Reference proteome</keyword>
<dbReference type="Proteomes" id="UP000182152">
    <property type="component" value="Unassembled WGS sequence"/>
</dbReference>
<dbReference type="AlphaFoldDB" id="A0A1L8WQJ3"/>
<sequence>MLFVAISAAVVKGTFLRENFLLNQIEKTRYSELVIKEASKNFREENREKNKFTEVIATAISPKLMKQILQAYIRHTYNKREYPIDKSKEINKEITEAIDKYAQKHQLTISNEEQKEIETMKFNFLHQLQDATGDRYLDIFIGNIQSAKKRVRFAFYIGTFLFALLLFYLFLLVRKLGYLLLRYGAFILGISGSMFLLLAGLLNMRNFLEKIAFPSQAISKLMQSYVQEFLTHLVLVGVILLISAGVFGVIGEVIRKEVNKIEILKIHS</sequence>
<organism evidence="2 3">
    <name type="scientific">Enterococcus ratti</name>
    <dbReference type="NCBI Taxonomy" id="150033"/>
    <lineage>
        <taxon>Bacteria</taxon>
        <taxon>Bacillati</taxon>
        <taxon>Bacillota</taxon>
        <taxon>Bacilli</taxon>
        <taxon>Lactobacillales</taxon>
        <taxon>Enterococcaceae</taxon>
        <taxon>Enterococcus</taxon>
    </lineage>
</organism>
<evidence type="ECO:0000256" key="1">
    <source>
        <dbReference type="SAM" id="Phobius"/>
    </source>
</evidence>
<keyword evidence="1" id="KW-0472">Membrane</keyword>
<comment type="caution">
    <text evidence="2">The sequence shown here is derived from an EMBL/GenBank/DDBJ whole genome shotgun (WGS) entry which is preliminary data.</text>
</comment>
<evidence type="ECO:0000313" key="2">
    <source>
        <dbReference type="EMBL" id="OJG83273.1"/>
    </source>
</evidence>
<feature type="transmembrane region" description="Helical" evidence="1">
    <location>
        <begin position="180"/>
        <end position="202"/>
    </location>
</feature>
<gene>
    <name evidence="2" type="ORF">RV14_GL001631</name>
</gene>